<keyword evidence="1" id="KW-0812">Transmembrane</keyword>
<dbReference type="Proteomes" id="UP000447833">
    <property type="component" value="Unassembled WGS sequence"/>
</dbReference>
<sequence>MKILLLIGASIFQVLIVVMFFINTSWVPLVMIGYALSLGFLIYLLIKDRRNREKEEQDDADRNY</sequence>
<keyword evidence="1" id="KW-0472">Membrane</keyword>
<organism evidence="2 3">
    <name type="scientific">Guptibacillus hwajinpoensis</name>
    <dbReference type="NCBI Taxonomy" id="208199"/>
    <lineage>
        <taxon>Bacteria</taxon>
        <taxon>Bacillati</taxon>
        <taxon>Bacillota</taxon>
        <taxon>Bacilli</taxon>
        <taxon>Bacillales</taxon>
        <taxon>Guptibacillaceae</taxon>
        <taxon>Guptibacillus</taxon>
    </lineage>
</organism>
<dbReference type="RefSeq" id="WP_160918801.1">
    <property type="nucleotide sequence ID" value="NZ_WMEY01000002.1"/>
</dbReference>
<evidence type="ECO:0000313" key="3">
    <source>
        <dbReference type="Proteomes" id="UP000447833"/>
    </source>
</evidence>
<feature type="transmembrane region" description="Helical" evidence="1">
    <location>
        <begin position="5"/>
        <end position="22"/>
    </location>
</feature>
<dbReference type="AlphaFoldDB" id="A0A845EX40"/>
<gene>
    <name evidence="2" type="ORF">GLW07_07105</name>
</gene>
<accession>A0A845EX40</accession>
<proteinExistence type="predicted"/>
<keyword evidence="1" id="KW-1133">Transmembrane helix</keyword>
<dbReference type="EMBL" id="WMEY01000002">
    <property type="protein sequence ID" value="MYL63120.1"/>
    <property type="molecule type" value="Genomic_DNA"/>
</dbReference>
<evidence type="ECO:0000313" key="2">
    <source>
        <dbReference type="EMBL" id="MYL63120.1"/>
    </source>
</evidence>
<name>A0A845EX40_9BACL</name>
<feature type="transmembrane region" description="Helical" evidence="1">
    <location>
        <begin position="28"/>
        <end position="46"/>
    </location>
</feature>
<comment type="caution">
    <text evidence="2">The sequence shown here is derived from an EMBL/GenBank/DDBJ whole genome shotgun (WGS) entry which is preliminary data.</text>
</comment>
<evidence type="ECO:0000256" key="1">
    <source>
        <dbReference type="SAM" id="Phobius"/>
    </source>
</evidence>
<reference evidence="2 3" key="1">
    <citation type="submission" date="2019-11" db="EMBL/GenBank/DDBJ databases">
        <title>Genome sequences of 17 halophilic strains isolated from different environments.</title>
        <authorList>
            <person name="Furrow R.E."/>
        </authorList>
    </citation>
    <scope>NUCLEOTIDE SEQUENCE [LARGE SCALE GENOMIC DNA]</scope>
    <source>
        <strain evidence="2 3">22506_14_FS</strain>
    </source>
</reference>
<protein>
    <submittedName>
        <fullName evidence="2">Uncharacterized protein</fullName>
    </submittedName>
</protein>